<gene>
    <name evidence="1" type="ORF">J2S66_001738</name>
</gene>
<dbReference type="RefSeq" id="WP_310305991.1">
    <property type="nucleotide sequence ID" value="NZ_BAAAXB010000001.1"/>
</dbReference>
<organism evidence="1 2">
    <name type="scientific">Saccharothrix longispora</name>
    <dbReference type="NCBI Taxonomy" id="33920"/>
    <lineage>
        <taxon>Bacteria</taxon>
        <taxon>Bacillati</taxon>
        <taxon>Actinomycetota</taxon>
        <taxon>Actinomycetes</taxon>
        <taxon>Pseudonocardiales</taxon>
        <taxon>Pseudonocardiaceae</taxon>
        <taxon>Saccharothrix</taxon>
    </lineage>
</organism>
<protein>
    <recommendedName>
        <fullName evidence="3">LigA protein</fullName>
    </recommendedName>
</protein>
<accession>A0ABU1PTZ1</accession>
<sequence length="380" mass="38731">MVLALVVVLVAAGITAWSVLGDDGDGSPTGSRGGDATGGASCSGEYCVGPYPYVNACGLLDPSSTSARIGAVGSGGLRVQETFADPLPPADAASPPTWTFGVRSTCDVRPVDYEKAVFRSLTLELEQYGKDGVVEPGSAAPGRPLPGVEGVVVQDGDGAAEVSGWVRNTRFRMNLVWSNKKPAIPDATLAALAAAVVRGVPDAPDAAADLGDLSQGGRQVVIDACTAFIGADFQDATGYVVDPTNVDRTYGATPAGPITSTCRRTTAAPNRGLPTPGGTTHMDGALSPKVTVTPHPDDAAARAALAEDRRDIKGAVDVPGVGDGAVFGVGNSSSFSLEFTKGFHLVRIDCGLTNGNADWTPADMRARLEPIAAAIAARMP</sequence>
<name>A0ABU1PTZ1_9PSEU</name>
<dbReference type="EMBL" id="JAVDSG010000001">
    <property type="protein sequence ID" value="MDR6593354.1"/>
    <property type="molecule type" value="Genomic_DNA"/>
</dbReference>
<evidence type="ECO:0000313" key="2">
    <source>
        <dbReference type="Proteomes" id="UP001268819"/>
    </source>
</evidence>
<keyword evidence="2" id="KW-1185">Reference proteome</keyword>
<evidence type="ECO:0008006" key="3">
    <source>
        <dbReference type="Google" id="ProtNLM"/>
    </source>
</evidence>
<comment type="caution">
    <text evidence="1">The sequence shown here is derived from an EMBL/GenBank/DDBJ whole genome shotgun (WGS) entry which is preliminary data.</text>
</comment>
<reference evidence="1 2" key="1">
    <citation type="submission" date="2023-07" db="EMBL/GenBank/DDBJ databases">
        <title>Sequencing the genomes of 1000 actinobacteria strains.</title>
        <authorList>
            <person name="Klenk H.-P."/>
        </authorList>
    </citation>
    <scope>NUCLEOTIDE SEQUENCE [LARGE SCALE GENOMIC DNA]</scope>
    <source>
        <strain evidence="1 2">DSM 43749</strain>
    </source>
</reference>
<proteinExistence type="predicted"/>
<evidence type="ECO:0000313" key="1">
    <source>
        <dbReference type="EMBL" id="MDR6593354.1"/>
    </source>
</evidence>
<dbReference type="Proteomes" id="UP001268819">
    <property type="component" value="Unassembled WGS sequence"/>
</dbReference>